<comment type="caution">
    <text evidence="1">The sequence shown here is derived from an EMBL/GenBank/DDBJ whole genome shotgun (WGS) entry which is preliminary data.</text>
</comment>
<gene>
    <name evidence="2" type="ORF">CJN711_LOCUS16024</name>
    <name evidence="1" type="ORF">KQP761_LOCUS2819</name>
    <name evidence="3" type="ORF">MBJ925_LOCUS14990</name>
</gene>
<reference evidence="1" key="1">
    <citation type="submission" date="2021-02" db="EMBL/GenBank/DDBJ databases">
        <authorList>
            <person name="Nowell W R."/>
        </authorList>
    </citation>
    <scope>NUCLEOTIDE SEQUENCE</scope>
</reference>
<accession>A0A815ASW9</accession>
<name>A0A815ASW9_9BILA</name>
<dbReference type="Proteomes" id="UP000663824">
    <property type="component" value="Unassembled WGS sequence"/>
</dbReference>
<proteinExistence type="predicted"/>
<evidence type="ECO:0000313" key="4">
    <source>
        <dbReference type="Proteomes" id="UP000663834"/>
    </source>
</evidence>
<evidence type="ECO:0000313" key="3">
    <source>
        <dbReference type="EMBL" id="CAF2061336.1"/>
    </source>
</evidence>
<dbReference type="EMBL" id="CAJNOW010000173">
    <property type="protein sequence ID" value="CAF1261390.1"/>
    <property type="molecule type" value="Genomic_DNA"/>
</dbReference>
<dbReference type="Proteomes" id="UP000663834">
    <property type="component" value="Unassembled WGS sequence"/>
</dbReference>
<dbReference type="Proteomes" id="UP000663855">
    <property type="component" value="Unassembled WGS sequence"/>
</dbReference>
<evidence type="ECO:0000313" key="1">
    <source>
        <dbReference type="EMBL" id="CAF1261390.1"/>
    </source>
</evidence>
<dbReference type="AlphaFoldDB" id="A0A815ASW9"/>
<protein>
    <submittedName>
        <fullName evidence="1">Uncharacterized protein</fullName>
    </submittedName>
</protein>
<dbReference type="EMBL" id="CAJNRE010006993">
    <property type="protein sequence ID" value="CAF2061336.1"/>
    <property type="molecule type" value="Genomic_DNA"/>
</dbReference>
<dbReference type="EMBL" id="CAJNOV010007351">
    <property type="protein sequence ID" value="CAF1281845.1"/>
    <property type="molecule type" value="Genomic_DNA"/>
</dbReference>
<evidence type="ECO:0000313" key="2">
    <source>
        <dbReference type="EMBL" id="CAF1281845.1"/>
    </source>
</evidence>
<sequence>MKLLHSAYVKKRINIIAVRDDMATHDTCEATTVCTNLQSVICLHCNRRLCVQHIIDHNQITLSSMQNLTIDLESTFQEINNNYEKSRDTYNSMLISLNKWRTQQIERVQQIYEKNLKCVESQQESLSLLHQTLTEQLDRDARQKLTRIANHKNVIAEQLSNIYQTISKVHQQGSQLKWVVSSLPPEVNLDPFFGDPKLLPVSRHTSASNIHESSRKRKRSASVSSKYFINLRKYRSFRRLVEMLSNTLNIEESKLNIANYLALQRSNFQLPALISSYLTAWHRKSDSKEKNIILNEYLFTIIKHIVCRHTEYIILLGTYAFFFNEKFQGNKREAMTFLLQFFVNHQCISQKQILRWYNNVKLHTCMGFEGARLLIEPYIKTLLSNNTVTNHETVSVNRNMVKLSDFIEIKKEPSETSEIKQESICIN</sequence>
<dbReference type="OrthoDB" id="10057571at2759"/>
<organism evidence="1 4">
    <name type="scientific">Rotaria magnacalcarata</name>
    <dbReference type="NCBI Taxonomy" id="392030"/>
    <lineage>
        <taxon>Eukaryota</taxon>
        <taxon>Metazoa</taxon>
        <taxon>Spiralia</taxon>
        <taxon>Gnathifera</taxon>
        <taxon>Rotifera</taxon>
        <taxon>Eurotatoria</taxon>
        <taxon>Bdelloidea</taxon>
        <taxon>Philodinida</taxon>
        <taxon>Philodinidae</taxon>
        <taxon>Rotaria</taxon>
    </lineage>
</organism>